<dbReference type="GO" id="GO:0006415">
    <property type="term" value="P:translational termination"/>
    <property type="evidence" value="ECO:0007669"/>
    <property type="project" value="UniProtKB-UniRule"/>
</dbReference>
<dbReference type="InterPro" id="IPR023584">
    <property type="entry name" value="Ribosome_recyc_fac_dom"/>
</dbReference>
<dbReference type="GO" id="GO:0043023">
    <property type="term" value="F:ribosomal large subunit binding"/>
    <property type="evidence" value="ECO:0007669"/>
    <property type="project" value="TreeGrafter"/>
</dbReference>
<dbReference type="CDD" id="cd00520">
    <property type="entry name" value="RRF"/>
    <property type="match status" value="1"/>
</dbReference>
<dbReference type="Gene3D" id="1.10.132.20">
    <property type="entry name" value="Ribosome-recycling factor"/>
    <property type="match status" value="1"/>
</dbReference>
<accession>A6P0N8</accession>
<dbReference type="SUPFAM" id="SSF55194">
    <property type="entry name" value="Ribosome recycling factor, RRF"/>
    <property type="match status" value="1"/>
</dbReference>
<keyword evidence="9" id="KW-1185">Reference proteome</keyword>
<dbReference type="FunFam" id="3.30.1360.40:FF:000001">
    <property type="entry name" value="Ribosome-recycling factor"/>
    <property type="match status" value="1"/>
</dbReference>
<name>A6P0N8_9FIRM</name>
<reference evidence="8 9" key="2">
    <citation type="submission" date="2007-06" db="EMBL/GenBank/DDBJ databases">
        <title>Draft genome sequence of Pseudoflavonifractor capillosus ATCC 29799.</title>
        <authorList>
            <person name="Sudarsanam P."/>
            <person name="Ley R."/>
            <person name="Guruge J."/>
            <person name="Turnbaugh P.J."/>
            <person name="Mahowald M."/>
            <person name="Liep D."/>
            <person name="Gordon J."/>
        </authorList>
    </citation>
    <scope>NUCLEOTIDE SEQUENCE [LARGE SCALE GENOMIC DNA]</scope>
    <source>
        <strain evidence="8 9">ATCC 29799</strain>
    </source>
</reference>
<gene>
    <name evidence="5 8" type="primary">frr</name>
    <name evidence="8" type="ORF">BACCAP_04049</name>
</gene>
<dbReference type="RefSeq" id="WP_006574531.1">
    <property type="nucleotide sequence ID" value="NZ_AAXG02000042.1"/>
</dbReference>
<dbReference type="Gene3D" id="3.30.1360.40">
    <property type="match status" value="1"/>
</dbReference>
<dbReference type="FunFam" id="1.10.132.20:FF:000001">
    <property type="entry name" value="Ribosome-recycling factor"/>
    <property type="match status" value="1"/>
</dbReference>
<comment type="function">
    <text evidence="5">Responsible for the release of ribosomes from messenger RNA at the termination of protein biosynthesis. May increase the efficiency of translation by recycling ribosomes from one round of translation to another.</text>
</comment>
<evidence type="ECO:0000256" key="5">
    <source>
        <dbReference type="HAMAP-Rule" id="MF_00040"/>
    </source>
</evidence>
<keyword evidence="6" id="KW-0175">Coiled coil</keyword>
<proteinExistence type="inferred from homology"/>
<dbReference type="EMBL" id="AAXG02000042">
    <property type="protein sequence ID" value="EDM98170.1"/>
    <property type="molecule type" value="Genomic_DNA"/>
</dbReference>
<dbReference type="PANTHER" id="PTHR20982:SF3">
    <property type="entry name" value="MITOCHONDRIAL RIBOSOME RECYCLING FACTOR PSEUDO 1"/>
    <property type="match status" value="1"/>
</dbReference>
<dbReference type="NCBIfam" id="TIGR00496">
    <property type="entry name" value="frr"/>
    <property type="match status" value="1"/>
</dbReference>
<keyword evidence="3 5" id="KW-0963">Cytoplasm</keyword>
<reference evidence="8 9" key="1">
    <citation type="submission" date="2007-04" db="EMBL/GenBank/DDBJ databases">
        <authorList>
            <person name="Fulton L."/>
            <person name="Clifton S."/>
            <person name="Fulton B."/>
            <person name="Xu J."/>
            <person name="Minx P."/>
            <person name="Pepin K.H."/>
            <person name="Johnson M."/>
            <person name="Thiruvilangam P."/>
            <person name="Bhonagiri V."/>
            <person name="Nash W.E."/>
            <person name="Mardis E.R."/>
            <person name="Wilson R.K."/>
        </authorList>
    </citation>
    <scope>NUCLEOTIDE SEQUENCE [LARGE SCALE GENOMIC DNA]</scope>
    <source>
        <strain evidence="8 9">ATCC 29799</strain>
    </source>
</reference>
<comment type="caution">
    <text evidence="8">The sequence shown here is derived from an EMBL/GenBank/DDBJ whole genome shotgun (WGS) entry which is preliminary data.</text>
</comment>
<dbReference type="eggNOG" id="COG0233">
    <property type="taxonomic scope" value="Bacteria"/>
</dbReference>
<keyword evidence="4 5" id="KW-0648">Protein biosynthesis</keyword>
<comment type="similarity">
    <text evidence="2 5">Belongs to the RRF family.</text>
</comment>
<dbReference type="STRING" id="411467.BACCAP_04049"/>
<evidence type="ECO:0000256" key="1">
    <source>
        <dbReference type="ARBA" id="ARBA00004496"/>
    </source>
</evidence>
<dbReference type="OrthoDB" id="9804006at2"/>
<dbReference type="AlphaFoldDB" id="A6P0N8"/>
<feature type="coiled-coil region" evidence="6">
    <location>
        <begin position="138"/>
        <end position="165"/>
    </location>
</feature>
<evidence type="ECO:0000313" key="9">
    <source>
        <dbReference type="Proteomes" id="UP000003639"/>
    </source>
</evidence>
<dbReference type="GO" id="GO:0005737">
    <property type="term" value="C:cytoplasm"/>
    <property type="evidence" value="ECO:0007669"/>
    <property type="project" value="UniProtKB-SubCell"/>
</dbReference>
<dbReference type="InterPro" id="IPR002661">
    <property type="entry name" value="Ribosome_recyc_fac"/>
</dbReference>
<feature type="domain" description="Ribosome recycling factor" evidence="7">
    <location>
        <begin position="20"/>
        <end position="182"/>
    </location>
</feature>
<evidence type="ECO:0000313" key="8">
    <source>
        <dbReference type="EMBL" id="EDM98170.1"/>
    </source>
</evidence>
<protein>
    <recommendedName>
        <fullName evidence="5">Ribosome-recycling factor</fullName>
        <shortName evidence="5">RRF</shortName>
    </recommendedName>
    <alternativeName>
        <fullName evidence="5">Ribosome-releasing factor</fullName>
    </alternativeName>
</protein>
<dbReference type="InterPro" id="IPR036191">
    <property type="entry name" value="RRF_sf"/>
</dbReference>
<organism evidence="8 9">
    <name type="scientific">Pseudoflavonifractor capillosus ATCC 29799</name>
    <dbReference type="NCBI Taxonomy" id="411467"/>
    <lineage>
        <taxon>Bacteria</taxon>
        <taxon>Bacillati</taxon>
        <taxon>Bacillota</taxon>
        <taxon>Clostridia</taxon>
        <taxon>Eubacteriales</taxon>
        <taxon>Oscillospiraceae</taxon>
        <taxon>Pseudoflavonifractor</taxon>
    </lineage>
</organism>
<comment type="subcellular location">
    <subcellularLocation>
        <location evidence="1 5">Cytoplasm</location>
    </subcellularLocation>
</comment>
<dbReference type="PANTHER" id="PTHR20982">
    <property type="entry name" value="RIBOSOME RECYCLING FACTOR"/>
    <property type="match status" value="1"/>
</dbReference>
<dbReference type="Pfam" id="PF01765">
    <property type="entry name" value="RRF"/>
    <property type="match status" value="1"/>
</dbReference>
<evidence type="ECO:0000259" key="7">
    <source>
        <dbReference type="Pfam" id="PF01765"/>
    </source>
</evidence>
<evidence type="ECO:0000256" key="3">
    <source>
        <dbReference type="ARBA" id="ARBA00022490"/>
    </source>
</evidence>
<sequence>MNEANKEFDAKMQKTVDVVKSDFASVRAGRANAAVLDKITVDYYGVPTPLNQVGGISSPDPRSLVIQPWDTKLLKDIEKAIQTSDLGINPQNDGRVIRLNFPQLTEERRKDLTKQVRKYAEAGKVAIRNIRRDAMDKFKAMEKKSEITEDDRKELEKELQDLTDKRCKQIDELTEKKEAELMAV</sequence>
<dbReference type="HAMAP" id="MF_00040">
    <property type="entry name" value="RRF"/>
    <property type="match status" value="1"/>
</dbReference>
<evidence type="ECO:0000256" key="4">
    <source>
        <dbReference type="ARBA" id="ARBA00022917"/>
    </source>
</evidence>
<evidence type="ECO:0000256" key="2">
    <source>
        <dbReference type="ARBA" id="ARBA00005912"/>
    </source>
</evidence>
<evidence type="ECO:0000256" key="6">
    <source>
        <dbReference type="SAM" id="Coils"/>
    </source>
</evidence>
<dbReference type="Proteomes" id="UP000003639">
    <property type="component" value="Unassembled WGS sequence"/>
</dbReference>